<dbReference type="InterPro" id="IPR006630">
    <property type="entry name" value="La_HTH"/>
</dbReference>
<evidence type="ECO:0000256" key="4">
    <source>
        <dbReference type="PROSITE-ProRule" id="PRU00332"/>
    </source>
</evidence>
<reference evidence="7" key="1">
    <citation type="submission" date="2019-03" db="EMBL/GenBank/DDBJ databases">
        <title>Long read genome sequence of the mycoparasitic Pythium oligandrum ATCC 38472 isolated from sugarbeet rhizosphere.</title>
        <authorList>
            <person name="Gaulin E."/>
        </authorList>
    </citation>
    <scope>NUCLEOTIDE SEQUENCE</scope>
    <source>
        <strain evidence="7">ATCC 38472_TT</strain>
    </source>
</reference>
<keyword evidence="2 4" id="KW-0694">RNA-binding</keyword>
<dbReference type="SMART" id="SM00715">
    <property type="entry name" value="LA"/>
    <property type="match status" value="1"/>
</dbReference>
<dbReference type="InterPro" id="IPR036388">
    <property type="entry name" value="WH-like_DNA-bd_sf"/>
</dbReference>
<feature type="domain" description="HTH La-type RNA-binding" evidence="6">
    <location>
        <begin position="128"/>
        <end position="219"/>
    </location>
</feature>
<feature type="compositionally biased region" description="Polar residues" evidence="5">
    <location>
        <begin position="7"/>
        <end position="16"/>
    </location>
</feature>
<organism evidence="7 8">
    <name type="scientific">Pythium oligandrum</name>
    <name type="common">Mycoparasitic fungus</name>
    <dbReference type="NCBI Taxonomy" id="41045"/>
    <lineage>
        <taxon>Eukaryota</taxon>
        <taxon>Sar</taxon>
        <taxon>Stramenopiles</taxon>
        <taxon>Oomycota</taxon>
        <taxon>Peronosporomycetes</taxon>
        <taxon>Pythiales</taxon>
        <taxon>Pythiaceae</taxon>
        <taxon>Pythium</taxon>
    </lineage>
</organism>
<dbReference type="PROSITE" id="PS50961">
    <property type="entry name" value="HTH_LA"/>
    <property type="match status" value="1"/>
</dbReference>
<dbReference type="Gene3D" id="1.10.10.10">
    <property type="entry name" value="Winged helix-like DNA-binding domain superfamily/Winged helix DNA-binding domain"/>
    <property type="match status" value="1"/>
</dbReference>
<dbReference type="InterPro" id="IPR036390">
    <property type="entry name" value="WH_DNA-bd_sf"/>
</dbReference>
<evidence type="ECO:0000313" key="7">
    <source>
        <dbReference type="EMBL" id="TMW67974.1"/>
    </source>
</evidence>
<dbReference type="EMBL" id="SPLM01000003">
    <property type="protein sequence ID" value="TMW67974.1"/>
    <property type="molecule type" value="Genomic_DNA"/>
</dbReference>
<evidence type="ECO:0000313" key="8">
    <source>
        <dbReference type="Proteomes" id="UP000794436"/>
    </source>
</evidence>
<accession>A0A8K1CQY1</accession>
<dbReference type="PANTHER" id="PTHR22792">
    <property type="entry name" value="LUPUS LA PROTEIN-RELATED"/>
    <property type="match status" value="1"/>
</dbReference>
<evidence type="ECO:0000256" key="3">
    <source>
        <dbReference type="ARBA" id="ARBA00023242"/>
    </source>
</evidence>
<dbReference type="Proteomes" id="UP000794436">
    <property type="component" value="Unassembled WGS sequence"/>
</dbReference>
<dbReference type="InterPro" id="IPR002344">
    <property type="entry name" value="Lupus_La"/>
</dbReference>
<dbReference type="InterPro" id="IPR045180">
    <property type="entry name" value="La_dom_prot"/>
</dbReference>
<name>A0A8K1CQY1_PYTOL</name>
<comment type="subcellular location">
    <subcellularLocation>
        <location evidence="1">Nucleus</location>
    </subcellularLocation>
</comment>
<dbReference type="GO" id="GO:1990904">
    <property type="term" value="C:ribonucleoprotein complex"/>
    <property type="evidence" value="ECO:0007669"/>
    <property type="project" value="InterPro"/>
</dbReference>
<gene>
    <name evidence="7" type="ORF">Poli38472_007646</name>
</gene>
<dbReference type="GO" id="GO:0006396">
    <property type="term" value="P:RNA processing"/>
    <property type="evidence" value="ECO:0007669"/>
    <property type="project" value="InterPro"/>
</dbReference>
<proteinExistence type="predicted"/>
<feature type="region of interest" description="Disordered" evidence="5">
    <location>
        <begin position="1"/>
        <end position="109"/>
    </location>
</feature>
<dbReference type="AlphaFoldDB" id="A0A8K1CQY1"/>
<evidence type="ECO:0000256" key="5">
    <source>
        <dbReference type="SAM" id="MobiDB-lite"/>
    </source>
</evidence>
<dbReference type="Pfam" id="PF05383">
    <property type="entry name" value="La"/>
    <property type="match status" value="1"/>
</dbReference>
<dbReference type="PRINTS" id="PR00302">
    <property type="entry name" value="LUPUSLA"/>
</dbReference>
<evidence type="ECO:0000256" key="2">
    <source>
        <dbReference type="ARBA" id="ARBA00022884"/>
    </source>
</evidence>
<dbReference type="CDD" id="cd07323">
    <property type="entry name" value="LAM"/>
    <property type="match status" value="1"/>
</dbReference>
<protein>
    <recommendedName>
        <fullName evidence="6">HTH La-type RNA-binding domain-containing protein</fullName>
    </recommendedName>
</protein>
<evidence type="ECO:0000259" key="6">
    <source>
        <dbReference type="PROSITE" id="PS50961"/>
    </source>
</evidence>
<dbReference type="OrthoDB" id="340227at2759"/>
<sequence>MGVNANDAASATSAVTSEGGVKYRLVEAEEVDATKLVTSQPPSAAGTRAPKTKAKGKTSWSQFPLDDAPATEQTSSEEGSQDRQRNFRGRGRGGRFGGNGGRGRGGFNGRRPVYDDNGVYYNGVFVPNTDLKVTAQWAKSQIEFYFSPDNLVRDMFLRQHMDVDGYVPLAFVGSFQAVYSVHQDYESLFDAVKESTILELDEENEKIRLRDNWASWLWPNGDGTYGVPRYIKLQEEESAQ</sequence>
<keyword evidence="8" id="KW-1185">Reference proteome</keyword>
<dbReference type="PANTHER" id="PTHR22792:SF157">
    <property type="entry name" value="LA PROTEIN"/>
    <property type="match status" value="1"/>
</dbReference>
<keyword evidence="3" id="KW-0539">Nucleus</keyword>
<dbReference type="GO" id="GO:0005634">
    <property type="term" value="C:nucleus"/>
    <property type="evidence" value="ECO:0007669"/>
    <property type="project" value="UniProtKB-SubCell"/>
</dbReference>
<dbReference type="GO" id="GO:0003723">
    <property type="term" value="F:RNA binding"/>
    <property type="evidence" value="ECO:0007669"/>
    <property type="project" value="UniProtKB-UniRule"/>
</dbReference>
<comment type="caution">
    <text evidence="7">The sequence shown here is derived from an EMBL/GenBank/DDBJ whole genome shotgun (WGS) entry which is preliminary data.</text>
</comment>
<feature type="compositionally biased region" description="Gly residues" evidence="5">
    <location>
        <begin position="94"/>
        <end position="108"/>
    </location>
</feature>
<dbReference type="SUPFAM" id="SSF46785">
    <property type="entry name" value="Winged helix' DNA-binding domain"/>
    <property type="match status" value="1"/>
</dbReference>
<evidence type="ECO:0000256" key="1">
    <source>
        <dbReference type="ARBA" id="ARBA00004123"/>
    </source>
</evidence>